<evidence type="ECO:0000313" key="3">
    <source>
        <dbReference type="Proteomes" id="UP000193920"/>
    </source>
</evidence>
<comment type="caution">
    <text evidence="2">The sequence shown here is derived from an EMBL/GenBank/DDBJ whole genome shotgun (WGS) entry which is preliminary data.</text>
</comment>
<feature type="signal peptide" evidence="1">
    <location>
        <begin position="1"/>
        <end position="18"/>
    </location>
</feature>
<dbReference type="EMBL" id="MCOG01000203">
    <property type="protein sequence ID" value="ORY26287.1"/>
    <property type="molecule type" value="Genomic_DNA"/>
</dbReference>
<dbReference type="OrthoDB" id="2135372at2759"/>
<proteinExistence type="predicted"/>
<keyword evidence="1" id="KW-0732">Signal</keyword>
<evidence type="ECO:0000313" key="2">
    <source>
        <dbReference type="EMBL" id="ORY26287.1"/>
    </source>
</evidence>
<name>A0A1Y2AVM8_9FUNG</name>
<reference evidence="2 3" key="1">
    <citation type="submission" date="2016-08" db="EMBL/GenBank/DDBJ databases">
        <title>A Parts List for Fungal Cellulosomes Revealed by Comparative Genomics.</title>
        <authorList>
            <consortium name="DOE Joint Genome Institute"/>
            <person name="Haitjema C.H."/>
            <person name="Gilmore S.P."/>
            <person name="Henske J.K."/>
            <person name="Solomon K.V."/>
            <person name="De Groot R."/>
            <person name="Kuo A."/>
            <person name="Mondo S.J."/>
            <person name="Salamov A.A."/>
            <person name="Labutti K."/>
            <person name="Zhao Z."/>
            <person name="Chiniquy J."/>
            <person name="Barry K."/>
            <person name="Brewer H.M."/>
            <person name="Purvine S.O."/>
            <person name="Wright A.T."/>
            <person name="Boxma B."/>
            <person name="Van Alen T."/>
            <person name="Hackstein J.H."/>
            <person name="Baker S.E."/>
            <person name="Grigoriev I.V."/>
            <person name="O'Malley M.A."/>
        </authorList>
    </citation>
    <scope>NUCLEOTIDE SEQUENCE [LARGE SCALE GENOMIC DNA]</scope>
    <source>
        <strain evidence="2 3">G1</strain>
    </source>
</reference>
<organism evidence="2 3">
    <name type="scientific">Neocallimastix californiae</name>
    <dbReference type="NCBI Taxonomy" id="1754190"/>
    <lineage>
        <taxon>Eukaryota</taxon>
        <taxon>Fungi</taxon>
        <taxon>Fungi incertae sedis</taxon>
        <taxon>Chytridiomycota</taxon>
        <taxon>Chytridiomycota incertae sedis</taxon>
        <taxon>Neocallimastigomycetes</taxon>
        <taxon>Neocallimastigales</taxon>
        <taxon>Neocallimastigaceae</taxon>
        <taxon>Neocallimastix</taxon>
    </lineage>
</organism>
<dbReference type="AlphaFoldDB" id="A0A1Y2AVM8"/>
<dbReference type="Proteomes" id="UP000193920">
    <property type="component" value="Unassembled WGS sequence"/>
</dbReference>
<feature type="chain" id="PRO_5012146756" evidence="1">
    <location>
        <begin position="19"/>
        <end position="142"/>
    </location>
</feature>
<evidence type="ECO:0000256" key="1">
    <source>
        <dbReference type="SAM" id="SignalP"/>
    </source>
</evidence>
<sequence>MNCLFLILSLLTLVGTFAADINVYKKDFESTGKAYFFTPSDKYQGYKIAVGEQCTKVVVYIQDANGLPQSPSETNKLSTYNGIYTAEIIRYPGGKCALPDTQKYGKEIITSSPEDLVNYYNGKQGPLDKYVFKTEDKATPGK</sequence>
<protein>
    <submittedName>
        <fullName evidence="2">Uncharacterized protein</fullName>
    </submittedName>
</protein>
<gene>
    <name evidence="2" type="ORF">LY90DRAFT_513816</name>
</gene>
<keyword evidence="3" id="KW-1185">Reference proteome</keyword>
<accession>A0A1Y2AVM8</accession>